<evidence type="ECO:0000313" key="5">
    <source>
        <dbReference type="EMBL" id="ARU19637.1"/>
    </source>
</evidence>
<protein>
    <submittedName>
        <fullName evidence="6">HNH endonuclease</fullName>
    </submittedName>
</protein>
<keyword evidence="6" id="KW-0255">Endonuclease</keyword>
<keyword evidence="2" id="KW-0238">DNA-binding</keyword>
<dbReference type="EMBL" id="CP020858">
    <property type="protein sequence ID" value="ARU19637.1"/>
    <property type="molecule type" value="Genomic_DNA"/>
</dbReference>
<dbReference type="GO" id="GO:0003700">
    <property type="term" value="F:DNA-binding transcription factor activity"/>
    <property type="evidence" value="ECO:0007669"/>
    <property type="project" value="InterPro"/>
</dbReference>
<evidence type="ECO:0000313" key="6">
    <source>
        <dbReference type="EMBL" id="WII29167.1"/>
    </source>
</evidence>
<dbReference type="PROSITE" id="PS51032">
    <property type="entry name" value="AP2_ERF"/>
    <property type="match status" value="1"/>
</dbReference>
<dbReference type="InterPro" id="IPR003615">
    <property type="entry name" value="HNH_nuc"/>
</dbReference>
<feature type="domain" description="AP2/ERF" evidence="4">
    <location>
        <begin position="154"/>
        <end position="208"/>
    </location>
</feature>
<sequence length="208" mass="23987">MRKKLNGCKCSVVGCDRKATGWQDSMPYCNKHWLRIYTNGDVRLHGKKIKTKYIKLEKYAEGVTSKGIKFKFDLDDWDKVTRHSWSVLESGYLVCTYKQEQIRLHRLVTNAPDNGLVVDHVNGDKLDNRKENLRITTQKNNSRNLGLQKNNKTGVAGVSKTPSGKYRARIMVDRKEIRLGTFETLKEAAIARKNGETKYFGEFSRNRN</sequence>
<dbReference type="InterPro" id="IPR016177">
    <property type="entry name" value="DNA-bd_dom_sf"/>
</dbReference>
<dbReference type="Gene3D" id="3.30.730.10">
    <property type="entry name" value="AP2/ERF domain"/>
    <property type="match status" value="1"/>
</dbReference>
<evidence type="ECO:0000313" key="7">
    <source>
        <dbReference type="Proteomes" id="UP000195378"/>
    </source>
</evidence>
<dbReference type="SUPFAM" id="SSF54060">
    <property type="entry name" value="His-Me finger endonucleases"/>
    <property type="match status" value="1"/>
</dbReference>
<dbReference type="SUPFAM" id="SSF54171">
    <property type="entry name" value="DNA-binding domain"/>
    <property type="match status" value="1"/>
</dbReference>
<dbReference type="Proteomes" id="UP001231316">
    <property type="component" value="Chromosome"/>
</dbReference>
<keyword evidence="6" id="KW-0540">Nuclease</keyword>
<dbReference type="Proteomes" id="UP000195378">
    <property type="component" value="Chromosome"/>
</dbReference>
<proteinExistence type="predicted"/>
<gene>
    <name evidence="5" type="ORF">B7R82_06385</name>
    <name evidence="6" type="ORF">QFE45_03435</name>
</gene>
<evidence type="ECO:0000256" key="1">
    <source>
        <dbReference type="ARBA" id="ARBA00023015"/>
    </source>
</evidence>
<keyword evidence="3" id="KW-0804">Transcription</keyword>
<dbReference type="RefSeq" id="WP_087448826.1">
    <property type="nucleotide sequence ID" value="NZ_CP020858.1"/>
</dbReference>
<dbReference type="EMBL" id="CP123971">
    <property type="protein sequence ID" value="WII29167.1"/>
    <property type="molecule type" value="Genomic_DNA"/>
</dbReference>
<dbReference type="GO" id="GO:0003677">
    <property type="term" value="F:DNA binding"/>
    <property type="evidence" value="ECO:0007669"/>
    <property type="project" value="UniProtKB-KW"/>
</dbReference>
<dbReference type="InterPro" id="IPR036955">
    <property type="entry name" value="AP2/ERF_dom_sf"/>
</dbReference>
<evidence type="ECO:0000256" key="2">
    <source>
        <dbReference type="ARBA" id="ARBA00023125"/>
    </source>
</evidence>
<dbReference type="Pfam" id="PF13392">
    <property type="entry name" value="HNH_3"/>
    <property type="match status" value="1"/>
</dbReference>
<reference evidence="5 7" key="1">
    <citation type="submission" date="2017-04" db="EMBL/GenBank/DDBJ databases">
        <title>Complete genome sequence of Lactobacillus salivarius ZLS006, a probiotic strain isolated from healthy piglet.</title>
        <authorList>
            <person name="Zhang D."/>
        </authorList>
    </citation>
    <scope>NUCLEOTIDE SEQUENCE [LARGE SCALE GENOMIC DNA]</scope>
    <source>
        <strain evidence="5 7">ZLS006</strain>
    </source>
</reference>
<keyword evidence="1" id="KW-0805">Transcription regulation</keyword>
<name>A0A1Y0F8E8_9LACO</name>
<evidence type="ECO:0000256" key="3">
    <source>
        <dbReference type="ARBA" id="ARBA00023163"/>
    </source>
</evidence>
<accession>A0A1Y0F8E8</accession>
<keyword evidence="6" id="KW-0378">Hydrolase</keyword>
<dbReference type="InterPro" id="IPR044925">
    <property type="entry name" value="His-Me_finger_sf"/>
</dbReference>
<reference evidence="6" key="2">
    <citation type="submission" date="2023-04" db="EMBL/GenBank/DDBJ databases">
        <title>Four porcine-derived lactic acid bacteria strains analyses and their evaluation as potential probiotics based on genomics.</title>
        <authorList>
            <person name="Niu D."/>
        </authorList>
    </citation>
    <scope>NUCLEOTIDE SEQUENCE</scope>
    <source>
        <strain evidence="6">ZSA5</strain>
    </source>
</reference>
<dbReference type="AlphaFoldDB" id="A0A1Y0F8E8"/>
<dbReference type="Gene3D" id="3.90.75.20">
    <property type="match status" value="1"/>
</dbReference>
<dbReference type="InterPro" id="IPR001471">
    <property type="entry name" value="AP2/ERF_dom"/>
</dbReference>
<dbReference type="GO" id="GO:0004519">
    <property type="term" value="F:endonuclease activity"/>
    <property type="evidence" value="ECO:0007669"/>
    <property type="project" value="UniProtKB-KW"/>
</dbReference>
<organism evidence="5 7">
    <name type="scientific">Ligilactobacillus salivarius</name>
    <dbReference type="NCBI Taxonomy" id="1624"/>
    <lineage>
        <taxon>Bacteria</taxon>
        <taxon>Bacillati</taxon>
        <taxon>Bacillota</taxon>
        <taxon>Bacilli</taxon>
        <taxon>Lactobacillales</taxon>
        <taxon>Lactobacillaceae</taxon>
        <taxon>Ligilactobacillus</taxon>
    </lineage>
</organism>
<evidence type="ECO:0000259" key="4">
    <source>
        <dbReference type="PROSITE" id="PS51032"/>
    </source>
</evidence>